<comment type="caution">
    <text evidence="1">The sequence shown here is derived from an EMBL/GenBank/DDBJ whole genome shotgun (WGS) entry which is preliminary data.</text>
</comment>
<evidence type="ECO:0000313" key="2">
    <source>
        <dbReference type="Proteomes" id="UP000789920"/>
    </source>
</evidence>
<accession>A0ACA9R460</accession>
<reference evidence="1" key="1">
    <citation type="submission" date="2021-06" db="EMBL/GenBank/DDBJ databases">
        <authorList>
            <person name="Kallberg Y."/>
            <person name="Tangrot J."/>
            <person name="Rosling A."/>
        </authorList>
    </citation>
    <scope>NUCLEOTIDE SEQUENCE</scope>
    <source>
        <strain evidence="1">MA461A</strain>
    </source>
</reference>
<organism evidence="1 2">
    <name type="scientific">Racocetra persica</name>
    <dbReference type="NCBI Taxonomy" id="160502"/>
    <lineage>
        <taxon>Eukaryota</taxon>
        <taxon>Fungi</taxon>
        <taxon>Fungi incertae sedis</taxon>
        <taxon>Mucoromycota</taxon>
        <taxon>Glomeromycotina</taxon>
        <taxon>Glomeromycetes</taxon>
        <taxon>Diversisporales</taxon>
        <taxon>Gigasporaceae</taxon>
        <taxon>Racocetra</taxon>
    </lineage>
</organism>
<sequence length="287" mass="32182">MPSHIAFIVAITSVKNNRLFSYGLAKYKISNEISQTIRWKYFFPTNENPQLFATGDLVFISGKYVVENLEQCVTITYASIINSDNPNREFDVSDVPICIPHCMFSVTANRKPKEIENYIHFGVESVEYNSVTSTSAVKMQMTVLYSSQTIRFQKYLGTSGSNIKLGNTYFVSGLFKFSKSGQMIIEATDIDYLKTSILNYNIAENSSSTSSRPRSIVDIVADDIESVTTQAPFKHSESSASSVDHNNIGASNSSETLVDANTEINSSREKKSHYQPEYESLQPKKRK</sequence>
<evidence type="ECO:0000313" key="1">
    <source>
        <dbReference type="EMBL" id="CAG8776413.1"/>
    </source>
</evidence>
<name>A0ACA9R460_9GLOM</name>
<protein>
    <submittedName>
        <fullName evidence="1">26464_t:CDS:1</fullName>
    </submittedName>
</protein>
<proteinExistence type="predicted"/>
<dbReference type="EMBL" id="CAJVQC010042925">
    <property type="protein sequence ID" value="CAG8776413.1"/>
    <property type="molecule type" value="Genomic_DNA"/>
</dbReference>
<feature type="non-terminal residue" evidence="1">
    <location>
        <position position="287"/>
    </location>
</feature>
<dbReference type="Proteomes" id="UP000789920">
    <property type="component" value="Unassembled WGS sequence"/>
</dbReference>
<gene>
    <name evidence="1" type="ORF">RPERSI_LOCUS17008</name>
</gene>
<keyword evidence="2" id="KW-1185">Reference proteome</keyword>